<gene>
    <name evidence="3" type="ORF">QYE76_058825</name>
</gene>
<dbReference type="PANTHER" id="PTHR47127">
    <property type="entry name" value="10A19I.15"/>
    <property type="match status" value="1"/>
</dbReference>
<evidence type="ECO:0000256" key="1">
    <source>
        <dbReference type="SAM" id="MobiDB-lite"/>
    </source>
</evidence>
<feature type="domain" description="Myb/SANT-like" evidence="2">
    <location>
        <begin position="23"/>
        <end position="110"/>
    </location>
</feature>
<evidence type="ECO:0000313" key="4">
    <source>
        <dbReference type="Proteomes" id="UP001231189"/>
    </source>
</evidence>
<sequence>MAESVEEVPDVGAKAKKTVKVMTWTPPMSACMMRCLAGIAAKGVKTDKGFKEIHITQAAKALTKLVGYEVTTTQVTNHLRKWKIRYQRIEKLRVLSGALWDDDKKMILLDEQHYLGHTQDTPKDAEFLNTPLVNFEYMEACFADKLATGKFAMGSNEPLGKPVEVECPENTIDLEGQDTSGEGFVGGQANFQSGVQGVGTTTPSPPSSSNKKRKRTSVLCEEDKIQVNNMSDALRHVAVAINNTCHTETHPDLYQAVMDLTGCDMDQKLAVLDYLTEHKGQGLNFVKMEAEVRQAAFKRIIAKNPDLV</sequence>
<organism evidence="3 4">
    <name type="scientific">Lolium multiflorum</name>
    <name type="common">Italian ryegrass</name>
    <name type="synonym">Lolium perenne subsp. multiflorum</name>
    <dbReference type="NCBI Taxonomy" id="4521"/>
    <lineage>
        <taxon>Eukaryota</taxon>
        <taxon>Viridiplantae</taxon>
        <taxon>Streptophyta</taxon>
        <taxon>Embryophyta</taxon>
        <taxon>Tracheophyta</taxon>
        <taxon>Spermatophyta</taxon>
        <taxon>Magnoliopsida</taxon>
        <taxon>Liliopsida</taxon>
        <taxon>Poales</taxon>
        <taxon>Poaceae</taxon>
        <taxon>BOP clade</taxon>
        <taxon>Pooideae</taxon>
        <taxon>Poodae</taxon>
        <taxon>Poeae</taxon>
        <taxon>Poeae Chloroplast Group 2 (Poeae type)</taxon>
        <taxon>Loliodinae</taxon>
        <taxon>Loliinae</taxon>
        <taxon>Lolium</taxon>
    </lineage>
</organism>
<dbReference type="Proteomes" id="UP001231189">
    <property type="component" value="Unassembled WGS sequence"/>
</dbReference>
<evidence type="ECO:0000313" key="3">
    <source>
        <dbReference type="EMBL" id="KAK1670666.1"/>
    </source>
</evidence>
<dbReference type="InterPro" id="IPR024752">
    <property type="entry name" value="Myb/SANT-like_dom"/>
</dbReference>
<comment type="caution">
    <text evidence="3">The sequence shown here is derived from an EMBL/GenBank/DDBJ whole genome shotgun (WGS) entry which is preliminary data.</text>
</comment>
<name>A0AAD8T652_LOLMU</name>
<dbReference type="AlphaFoldDB" id="A0AAD8T652"/>
<dbReference type="Pfam" id="PF12776">
    <property type="entry name" value="Myb_DNA-bind_3"/>
    <property type="match status" value="1"/>
</dbReference>
<accession>A0AAD8T652</accession>
<proteinExistence type="predicted"/>
<keyword evidence="4" id="KW-1185">Reference proteome</keyword>
<evidence type="ECO:0000259" key="2">
    <source>
        <dbReference type="Pfam" id="PF12776"/>
    </source>
</evidence>
<feature type="compositionally biased region" description="Low complexity" evidence="1">
    <location>
        <begin position="192"/>
        <end position="202"/>
    </location>
</feature>
<protein>
    <recommendedName>
        <fullName evidence="2">Myb/SANT-like domain-containing protein</fullName>
    </recommendedName>
</protein>
<reference evidence="3" key="1">
    <citation type="submission" date="2023-07" db="EMBL/GenBank/DDBJ databases">
        <title>A chromosome-level genome assembly of Lolium multiflorum.</title>
        <authorList>
            <person name="Chen Y."/>
            <person name="Copetti D."/>
            <person name="Kolliker R."/>
            <person name="Studer B."/>
        </authorList>
    </citation>
    <scope>NUCLEOTIDE SEQUENCE</scope>
    <source>
        <strain evidence="3">02402/16</strain>
        <tissue evidence="3">Leaf</tissue>
    </source>
</reference>
<dbReference type="EMBL" id="JAUUTY010000003">
    <property type="protein sequence ID" value="KAK1670666.1"/>
    <property type="molecule type" value="Genomic_DNA"/>
</dbReference>
<feature type="region of interest" description="Disordered" evidence="1">
    <location>
        <begin position="192"/>
        <end position="216"/>
    </location>
</feature>